<protein>
    <submittedName>
        <fullName evidence="1">Uncharacterized protein</fullName>
    </submittedName>
</protein>
<accession>A0ABQ8UAR7</accession>
<evidence type="ECO:0000313" key="1">
    <source>
        <dbReference type="EMBL" id="KAJ4456400.1"/>
    </source>
</evidence>
<dbReference type="Proteomes" id="UP001141327">
    <property type="component" value="Unassembled WGS sequence"/>
</dbReference>
<name>A0ABQ8UAR7_9EUKA</name>
<evidence type="ECO:0000313" key="2">
    <source>
        <dbReference type="Proteomes" id="UP001141327"/>
    </source>
</evidence>
<proteinExistence type="predicted"/>
<comment type="caution">
    <text evidence="1">The sequence shown here is derived from an EMBL/GenBank/DDBJ whole genome shotgun (WGS) entry which is preliminary data.</text>
</comment>
<reference evidence="1" key="1">
    <citation type="journal article" date="2022" name="bioRxiv">
        <title>Genomics of Preaxostyla Flagellates Illuminates Evolutionary Transitions and the Path Towards Mitochondrial Loss.</title>
        <authorList>
            <person name="Novak L.V.F."/>
            <person name="Treitli S.C."/>
            <person name="Pyrih J."/>
            <person name="Halakuc P."/>
            <person name="Pipaliya S.V."/>
            <person name="Vacek V."/>
            <person name="Brzon O."/>
            <person name="Soukal P."/>
            <person name="Eme L."/>
            <person name="Dacks J.B."/>
            <person name="Karnkowska A."/>
            <person name="Elias M."/>
            <person name="Hampl V."/>
        </authorList>
    </citation>
    <scope>NUCLEOTIDE SEQUENCE</scope>
    <source>
        <strain evidence="1">RCP-MX</strain>
    </source>
</reference>
<sequence length="67" mass="7032">MGVGMPAGVASDDLQLAAVRLAASAMPESLLHRADEALLELFDPTRSASRIALLEYLLAPPAQADSR</sequence>
<organism evidence="1 2">
    <name type="scientific">Paratrimastix pyriformis</name>
    <dbReference type="NCBI Taxonomy" id="342808"/>
    <lineage>
        <taxon>Eukaryota</taxon>
        <taxon>Metamonada</taxon>
        <taxon>Preaxostyla</taxon>
        <taxon>Paratrimastigidae</taxon>
        <taxon>Paratrimastix</taxon>
    </lineage>
</organism>
<keyword evidence="2" id="KW-1185">Reference proteome</keyword>
<gene>
    <name evidence="1" type="ORF">PAPYR_8365</name>
</gene>
<dbReference type="EMBL" id="JAPMOS010000071">
    <property type="protein sequence ID" value="KAJ4456400.1"/>
    <property type="molecule type" value="Genomic_DNA"/>
</dbReference>